<reference evidence="2 3" key="1">
    <citation type="submission" date="2015-04" db="EMBL/GenBank/DDBJ databases">
        <authorList>
            <person name="Syromyatnikov M.Y."/>
            <person name="Popov V.N."/>
        </authorList>
    </citation>
    <scope>NUCLEOTIDE SEQUENCE [LARGE SCALE GENOMIC DNA]</scope>
</reference>
<dbReference type="Proteomes" id="UP000183832">
    <property type="component" value="Unassembled WGS sequence"/>
</dbReference>
<dbReference type="AlphaFoldDB" id="A0A1J1J2X4"/>
<keyword evidence="1" id="KW-0472">Membrane</keyword>
<dbReference type="EMBL" id="CVRI01000067">
    <property type="protein sequence ID" value="CRL06827.1"/>
    <property type="molecule type" value="Genomic_DNA"/>
</dbReference>
<protein>
    <submittedName>
        <fullName evidence="2">CLUMA_CG019845, isoform A</fullName>
    </submittedName>
</protein>
<accession>A0A1J1J2X4</accession>
<feature type="transmembrane region" description="Helical" evidence="1">
    <location>
        <begin position="65"/>
        <end position="82"/>
    </location>
</feature>
<organism evidence="2 3">
    <name type="scientific">Clunio marinus</name>
    <dbReference type="NCBI Taxonomy" id="568069"/>
    <lineage>
        <taxon>Eukaryota</taxon>
        <taxon>Metazoa</taxon>
        <taxon>Ecdysozoa</taxon>
        <taxon>Arthropoda</taxon>
        <taxon>Hexapoda</taxon>
        <taxon>Insecta</taxon>
        <taxon>Pterygota</taxon>
        <taxon>Neoptera</taxon>
        <taxon>Endopterygota</taxon>
        <taxon>Diptera</taxon>
        <taxon>Nematocera</taxon>
        <taxon>Chironomoidea</taxon>
        <taxon>Chironomidae</taxon>
        <taxon>Clunio</taxon>
    </lineage>
</organism>
<keyword evidence="3" id="KW-1185">Reference proteome</keyword>
<keyword evidence="1" id="KW-1133">Transmembrane helix</keyword>
<sequence length="101" mass="11918">MKIISHELSMEHAKHDVTHTWGSISIRHSSFDRKIKGEGGDEEEIKKRRVHAYTKRSSIKAKHNCLLIFYCFSLMLYGMLHVDTSKRAAYWILMHTEQQEE</sequence>
<evidence type="ECO:0000256" key="1">
    <source>
        <dbReference type="SAM" id="Phobius"/>
    </source>
</evidence>
<evidence type="ECO:0000313" key="3">
    <source>
        <dbReference type="Proteomes" id="UP000183832"/>
    </source>
</evidence>
<evidence type="ECO:0000313" key="2">
    <source>
        <dbReference type="EMBL" id="CRL06827.1"/>
    </source>
</evidence>
<name>A0A1J1J2X4_9DIPT</name>
<gene>
    <name evidence="2" type="ORF">CLUMA_CG019845</name>
</gene>
<keyword evidence="1" id="KW-0812">Transmembrane</keyword>
<proteinExistence type="predicted"/>